<feature type="compositionally biased region" description="Basic and acidic residues" evidence="1">
    <location>
        <begin position="62"/>
        <end position="87"/>
    </location>
</feature>
<keyword evidence="2" id="KW-0472">Membrane</keyword>
<sequence>MFITFVVLTLVEVLAVEQGRHVLVRRHEALDGFMQQDDAEPQSQAAKVSKAWDSLPYSSFAGKKDSKAHPEDNLEKPTDQGHEHEAKVQSMEVSPTGEAHLQPSAMNPVRAVPQSLAPEAAPNHPPSDPHLSSGKFGADVPSASHVTAEALAVAVAAEDAAQWTGSPIRVSPAGNQTARFQEKAARENKTGWPARLVQAAQVPMVSAPVMSAVPAAPVVAEAATTAAATTVAATTAAPTTAAATTAAATTAAATTGAVVGMARTTEEEEAETTEEKEEKEPEEEEEEEEEENEDKKGAGQASFVEQHFVLLAAGGVGVVTLLVIGQPRSLVSSVWGMAYSFCSALIGMANFGGAYEV</sequence>
<dbReference type="EMBL" id="CAMXCT030006622">
    <property type="protein sequence ID" value="CAL4804449.1"/>
    <property type="molecule type" value="Genomic_DNA"/>
</dbReference>
<keyword evidence="3" id="KW-0732">Signal</keyword>
<feature type="transmembrane region" description="Helical" evidence="2">
    <location>
        <begin position="337"/>
        <end position="355"/>
    </location>
</feature>
<dbReference type="EMBL" id="CAMXCT020006622">
    <property type="protein sequence ID" value="CAL1170512.1"/>
    <property type="molecule type" value="Genomic_DNA"/>
</dbReference>
<evidence type="ECO:0000313" key="6">
    <source>
        <dbReference type="Proteomes" id="UP001152797"/>
    </source>
</evidence>
<feature type="chain" id="PRO_5043271669" evidence="3">
    <location>
        <begin position="16"/>
        <end position="357"/>
    </location>
</feature>
<evidence type="ECO:0000256" key="1">
    <source>
        <dbReference type="SAM" id="MobiDB-lite"/>
    </source>
</evidence>
<feature type="region of interest" description="Disordered" evidence="1">
    <location>
        <begin position="116"/>
        <end position="138"/>
    </location>
</feature>
<evidence type="ECO:0000256" key="3">
    <source>
        <dbReference type="SAM" id="SignalP"/>
    </source>
</evidence>
<reference evidence="4" key="1">
    <citation type="submission" date="2022-10" db="EMBL/GenBank/DDBJ databases">
        <authorList>
            <person name="Chen Y."/>
            <person name="Dougan E. K."/>
            <person name="Chan C."/>
            <person name="Rhodes N."/>
            <person name="Thang M."/>
        </authorList>
    </citation>
    <scope>NUCLEOTIDE SEQUENCE</scope>
</reference>
<gene>
    <name evidence="4" type="ORF">C1SCF055_LOCUS41807</name>
</gene>
<feature type="compositionally biased region" description="Acidic residues" evidence="1">
    <location>
        <begin position="266"/>
        <end position="292"/>
    </location>
</feature>
<keyword evidence="2" id="KW-1133">Transmembrane helix</keyword>
<dbReference type="AlphaFoldDB" id="A0A9P1DUT5"/>
<reference evidence="5 6" key="2">
    <citation type="submission" date="2024-05" db="EMBL/GenBank/DDBJ databases">
        <authorList>
            <person name="Chen Y."/>
            <person name="Shah S."/>
            <person name="Dougan E. K."/>
            <person name="Thang M."/>
            <person name="Chan C."/>
        </authorList>
    </citation>
    <scope>NUCLEOTIDE SEQUENCE [LARGE SCALE GENOMIC DNA]</scope>
</reference>
<evidence type="ECO:0000313" key="5">
    <source>
        <dbReference type="EMBL" id="CAL4804449.1"/>
    </source>
</evidence>
<accession>A0A9P1DUT5</accession>
<name>A0A9P1DUT5_9DINO</name>
<evidence type="ECO:0000256" key="2">
    <source>
        <dbReference type="SAM" id="Phobius"/>
    </source>
</evidence>
<feature type="transmembrane region" description="Helical" evidence="2">
    <location>
        <begin position="308"/>
        <end position="325"/>
    </location>
</feature>
<evidence type="ECO:0000313" key="4">
    <source>
        <dbReference type="EMBL" id="CAI4017137.1"/>
    </source>
</evidence>
<feature type="signal peptide" evidence="3">
    <location>
        <begin position="1"/>
        <end position="15"/>
    </location>
</feature>
<dbReference type="EMBL" id="CAMXCT010006622">
    <property type="protein sequence ID" value="CAI4017137.1"/>
    <property type="molecule type" value="Genomic_DNA"/>
</dbReference>
<comment type="caution">
    <text evidence="4">The sequence shown here is derived from an EMBL/GenBank/DDBJ whole genome shotgun (WGS) entry which is preliminary data.</text>
</comment>
<feature type="region of interest" description="Disordered" evidence="1">
    <location>
        <begin position="263"/>
        <end position="299"/>
    </location>
</feature>
<keyword evidence="2" id="KW-0812">Transmembrane</keyword>
<feature type="region of interest" description="Disordered" evidence="1">
    <location>
        <begin position="59"/>
        <end position="101"/>
    </location>
</feature>
<organism evidence="4">
    <name type="scientific">Cladocopium goreaui</name>
    <dbReference type="NCBI Taxonomy" id="2562237"/>
    <lineage>
        <taxon>Eukaryota</taxon>
        <taxon>Sar</taxon>
        <taxon>Alveolata</taxon>
        <taxon>Dinophyceae</taxon>
        <taxon>Suessiales</taxon>
        <taxon>Symbiodiniaceae</taxon>
        <taxon>Cladocopium</taxon>
    </lineage>
</organism>
<protein>
    <submittedName>
        <fullName evidence="4">Uncharacterized protein</fullName>
    </submittedName>
</protein>
<dbReference type="Proteomes" id="UP001152797">
    <property type="component" value="Unassembled WGS sequence"/>
</dbReference>
<keyword evidence="6" id="KW-1185">Reference proteome</keyword>
<proteinExistence type="predicted"/>